<keyword evidence="5" id="KW-0539">Nucleus</keyword>
<sequence>MKCTFVGTTLIIVGFLVFEKIELECLGSGWLGLFAVQCILPTYTLPTRKTISSSLIPKLYQTTKDKVLLQLKTEADAICLTTDGWTSTSNTSFVALTAHYIDQNSLLKSVLLGCIEFDERHTAENLFNFLINEVEAWGISNKITGIITDNAANIVAAVHLTSWRHFPCFAHTVNLVVQHSLNNIKRQLDRVKAIVQYFKHSSSAESKLTAMQNQMELPPLKLKQSVVTRWNSTYDMLQRLLKIKDAVISTLAIEQPRLNTLTMDDWLLIENCVKVLKIFYDVTEEMSAEKSVSMSKVLVLVKIMKTHVENCIAENAPSAQPDEYDQLLRTLNKQLNERFFDVEGNVLAAEASFLDPRFKKHAFTNKVKYDNCMKSIKGRLRGLCAREDATLLQVQDNLPPQPSTSGNIWASFDKEVENEIIKNPTAASIVELDKYINEPLIKRTDDPLKWWNERRLLYPHLYTLMKRRLCLQATSVPCERIFSKAGMTITNKRSSLKPKKASQILFLNHNLE</sequence>
<keyword evidence="7" id="KW-1185">Reference proteome</keyword>
<organism evidence="7 8">
    <name type="scientific">Trichoplusia ni</name>
    <name type="common">Cabbage looper</name>
    <dbReference type="NCBI Taxonomy" id="7111"/>
    <lineage>
        <taxon>Eukaryota</taxon>
        <taxon>Metazoa</taxon>
        <taxon>Ecdysozoa</taxon>
        <taxon>Arthropoda</taxon>
        <taxon>Hexapoda</taxon>
        <taxon>Insecta</taxon>
        <taxon>Pterygota</taxon>
        <taxon>Neoptera</taxon>
        <taxon>Endopterygota</taxon>
        <taxon>Lepidoptera</taxon>
        <taxon>Glossata</taxon>
        <taxon>Ditrysia</taxon>
        <taxon>Noctuoidea</taxon>
        <taxon>Noctuidae</taxon>
        <taxon>Plusiinae</taxon>
        <taxon>Trichoplusia</taxon>
    </lineage>
</organism>
<dbReference type="GO" id="GO:0046983">
    <property type="term" value="F:protein dimerization activity"/>
    <property type="evidence" value="ECO:0007669"/>
    <property type="project" value="InterPro"/>
</dbReference>
<dbReference type="GeneID" id="113500017"/>
<evidence type="ECO:0000256" key="4">
    <source>
        <dbReference type="ARBA" id="ARBA00022833"/>
    </source>
</evidence>
<feature type="domain" description="HAT C-terminal dimerisation" evidence="6">
    <location>
        <begin position="431"/>
        <end position="511"/>
    </location>
</feature>
<evidence type="ECO:0000256" key="2">
    <source>
        <dbReference type="ARBA" id="ARBA00022723"/>
    </source>
</evidence>
<dbReference type="InterPro" id="IPR008906">
    <property type="entry name" value="HATC_C_dom"/>
</dbReference>
<dbReference type="KEGG" id="tnl:113500017"/>
<name>A0A7E5W7I6_TRINI</name>
<dbReference type="OrthoDB" id="1607513at2759"/>
<evidence type="ECO:0000256" key="1">
    <source>
        <dbReference type="ARBA" id="ARBA00004123"/>
    </source>
</evidence>
<accession>A0A7E5W7I6</accession>
<comment type="subcellular location">
    <subcellularLocation>
        <location evidence="1">Nucleus</location>
    </subcellularLocation>
</comment>
<protein>
    <submittedName>
        <fullName evidence="8">Zinc finger BED domain-containing protein 1-like</fullName>
    </submittedName>
</protein>
<reference evidence="8" key="1">
    <citation type="submission" date="2025-08" db="UniProtKB">
        <authorList>
            <consortium name="RefSeq"/>
        </authorList>
    </citation>
    <scope>IDENTIFICATION</scope>
</reference>
<evidence type="ECO:0000256" key="5">
    <source>
        <dbReference type="ARBA" id="ARBA00023242"/>
    </source>
</evidence>
<dbReference type="Pfam" id="PF05699">
    <property type="entry name" value="Dimer_Tnp_hAT"/>
    <property type="match status" value="1"/>
</dbReference>
<evidence type="ECO:0000259" key="6">
    <source>
        <dbReference type="Pfam" id="PF05699"/>
    </source>
</evidence>
<dbReference type="SUPFAM" id="SSF53098">
    <property type="entry name" value="Ribonuclease H-like"/>
    <property type="match status" value="1"/>
</dbReference>
<evidence type="ECO:0000256" key="3">
    <source>
        <dbReference type="ARBA" id="ARBA00022771"/>
    </source>
</evidence>
<dbReference type="InterPro" id="IPR052035">
    <property type="entry name" value="ZnF_BED_domain_contain"/>
</dbReference>
<dbReference type="GO" id="GO:0008270">
    <property type="term" value="F:zinc ion binding"/>
    <property type="evidence" value="ECO:0007669"/>
    <property type="project" value="UniProtKB-KW"/>
</dbReference>
<gene>
    <name evidence="8" type="primary">LOC113500017</name>
</gene>
<dbReference type="Proteomes" id="UP000322000">
    <property type="component" value="Chromosome 13"/>
</dbReference>
<proteinExistence type="predicted"/>
<dbReference type="RefSeq" id="XP_026736462.1">
    <property type="nucleotide sequence ID" value="XM_026880661.1"/>
</dbReference>
<evidence type="ECO:0000313" key="8">
    <source>
        <dbReference type="RefSeq" id="XP_026736462.1"/>
    </source>
</evidence>
<dbReference type="InParanoid" id="A0A7E5W7I6"/>
<evidence type="ECO:0000313" key="7">
    <source>
        <dbReference type="Proteomes" id="UP000322000"/>
    </source>
</evidence>
<keyword evidence="3" id="KW-0863">Zinc-finger</keyword>
<dbReference type="PANTHER" id="PTHR46481:SF10">
    <property type="entry name" value="ZINC FINGER BED DOMAIN-CONTAINING PROTEIN 39"/>
    <property type="match status" value="1"/>
</dbReference>
<dbReference type="AlphaFoldDB" id="A0A7E5W7I6"/>
<dbReference type="InterPro" id="IPR012337">
    <property type="entry name" value="RNaseH-like_sf"/>
</dbReference>
<dbReference type="GO" id="GO:0005634">
    <property type="term" value="C:nucleus"/>
    <property type="evidence" value="ECO:0007669"/>
    <property type="project" value="UniProtKB-SubCell"/>
</dbReference>
<keyword evidence="4" id="KW-0862">Zinc</keyword>
<dbReference type="PANTHER" id="PTHR46481">
    <property type="entry name" value="ZINC FINGER BED DOMAIN-CONTAINING PROTEIN 4"/>
    <property type="match status" value="1"/>
</dbReference>
<keyword evidence="2" id="KW-0479">Metal-binding</keyword>